<gene>
    <name evidence="5" type="ORF">TIFTF001_031036</name>
</gene>
<dbReference type="InterPro" id="IPR001480">
    <property type="entry name" value="Bulb-type_lectin_dom"/>
</dbReference>
<dbReference type="FunFam" id="2.90.10.10:FF:000001">
    <property type="entry name" value="G-type lectin S-receptor-like serine/threonine-protein kinase"/>
    <property type="match status" value="1"/>
</dbReference>
<dbReference type="Proteomes" id="UP001187192">
    <property type="component" value="Unassembled WGS sequence"/>
</dbReference>
<dbReference type="AlphaFoldDB" id="A0AA88DUJ6"/>
<dbReference type="Gene3D" id="2.90.10.10">
    <property type="entry name" value="Bulb-type lectin domain"/>
    <property type="match status" value="1"/>
</dbReference>
<dbReference type="InterPro" id="IPR036426">
    <property type="entry name" value="Bulb-type_lectin_dom_sf"/>
</dbReference>
<evidence type="ECO:0000313" key="5">
    <source>
        <dbReference type="EMBL" id="GMN61946.1"/>
    </source>
</evidence>
<keyword evidence="6" id="KW-1185">Reference proteome</keyword>
<dbReference type="PANTHER" id="PTHR32444">
    <property type="entry name" value="BULB-TYPE LECTIN DOMAIN-CONTAINING PROTEIN"/>
    <property type="match status" value="1"/>
</dbReference>
<dbReference type="PROSITE" id="PS50927">
    <property type="entry name" value="BULB_LECTIN"/>
    <property type="match status" value="1"/>
</dbReference>
<evidence type="ECO:0000256" key="3">
    <source>
        <dbReference type="ARBA" id="ARBA00023180"/>
    </source>
</evidence>
<evidence type="ECO:0000256" key="1">
    <source>
        <dbReference type="ARBA" id="ARBA00022729"/>
    </source>
</evidence>
<name>A0AA88DUJ6_FICCA</name>
<reference evidence="5" key="1">
    <citation type="submission" date="2023-07" db="EMBL/GenBank/DDBJ databases">
        <title>draft genome sequence of fig (Ficus carica).</title>
        <authorList>
            <person name="Takahashi T."/>
            <person name="Nishimura K."/>
        </authorList>
    </citation>
    <scope>NUCLEOTIDE SEQUENCE</scope>
</reference>
<evidence type="ECO:0000313" key="6">
    <source>
        <dbReference type="Proteomes" id="UP001187192"/>
    </source>
</evidence>
<proteinExistence type="predicted"/>
<feature type="domain" description="Bulb-type lectin" evidence="4">
    <location>
        <begin position="7"/>
        <end position="128"/>
    </location>
</feature>
<dbReference type="PANTHER" id="PTHR32444:SF234">
    <property type="entry name" value="RECEPTOR-LIKE SERINE_THREONINE-PROTEIN KINASE"/>
    <property type="match status" value="1"/>
</dbReference>
<dbReference type="SUPFAM" id="SSF51110">
    <property type="entry name" value="alpha-D-mannose-specific plant lectins"/>
    <property type="match status" value="1"/>
</dbReference>
<dbReference type="EMBL" id="BTGU01000120">
    <property type="protein sequence ID" value="GMN61946.1"/>
    <property type="molecule type" value="Genomic_DNA"/>
</dbReference>
<sequence>MGVSSNFDNFSSLQSVSDGTTLVSKNEMFEFGFFSLGSSKNRYVGIWYKNIPVQTVVWVANRCNPVNDSSGLMTINSTGNLVLLYQNKSVVWSTKLSKKVKKPLVQILDSGNLVLKDEEDRNSEDYLWQSFDNPSNTLLPGMKLGWDLRKGLNRRVSAWRNWDDPCPGDFTWGVEFDAKYQASPEAYMWKGGAKFHRSGP</sequence>
<dbReference type="CDD" id="cd00028">
    <property type="entry name" value="B_lectin"/>
    <property type="match status" value="1"/>
</dbReference>
<keyword evidence="3" id="KW-0325">Glycoprotein</keyword>
<dbReference type="Gramene" id="FCD_00033631-RA">
    <property type="protein sequence ID" value="FCD_00033631-RA:cds"/>
    <property type="gene ID" value="FCD_00033631"/>
</dbReference>
<dbReference type="Pfam" id="PF01453">
    <property type="entry name" value="B_lectin"/>
    <property type="match status" value="1"/>
</dbReference>
<keyword evidence="2" id="KW-1015">Disulfide bond</keyword>
<evidence type="ECO:0000256" key="2">
    <source>
        <dbReference type="ARBA" id="ARBA00023157"/>
    </source>
</evidence>
<evidence type="ECO:0000259" key="4">
    <source>
        <dbReference type="PROSITE" id="PS50927"/>
    </source>
</evidence>
<comment type="caution">
    <text evidence="5">The sequence shown here is derived from an EMBL/GenBank/DDBJ whole genome shotgun (WGS) entry which is preliminary data.</text>
</comment>
<organism evidence="5 6">
    <name type="scientific">Ficus carica</name>
    <name type="common">Common fig</name>
    <dbReference type="NCBI Taxonomy" id="3494"/>
    <lineage>
        <taxon>Eukaryota</taxon>
        <taxon>Viridiplantae</taxon>
        <taxon>Streptophyta</taxon>
        <taxon>Embryophyta</taxon>
        <taxon>Tracheophyta</taxon>
        <taxon>Spermatophyta</taxon>
        <taxon>Magnoliopsida</taxon>
        <taxon>eudicotyledons</taxon>
        <taxon>Gunneridae</taxon>
        <taxon>Pentapetalae</taxon>
        <taxon>rosids</taxon>
        <taxon>fabids</taxon>
        <taxon>Rosales</taxon>
        <taxon>Moraceae</taxon>
        <taxon>Ficeae</taxon>
        <taxon>Ficus</taxon>
    </lineage>
</organism>
<protein>
    <recommendedName>
        <fullName evidence="4">Bulb-type lectin domain-containing protein</fullName>
    </recommendedName>
</protein>
<accession>A0AA88DUJ6</accession>
<dbReference type="SMART" id="SM00108">
    <property type="entry name" value="B_lectin"/>
    <property type="match status" value="1"/>
</dbReference>
<keyword evidence="1" id="KW-0732">Signal</keyword>